<dbReference type="AlphaFoldDB" id="A0A409YCG6"/>
<dbReference type="Proteomes" id="UP000284842">
    <property type="component" value="Unassembled WGS sequence"/>
</dbReference>
<gene>
    <name evidence="2" type="ORF">CVT24_000994</name>
</gene>
<comment type="caution">
    <text evidence="2">The sequence shown here is derived from an EMBL/GenBank/DDBJ whole genome shotgun (WGS) entry which is preliminary data.</text>
</comment>
<evidence type="ECO:0000313" key="3">
    <source>
        <dbReference type="Proteomes" id="UP000284842"/>
    </source>
</evidence>
<proteinExistence type="predicted"/>
<evidence type="ECO:0000313" key="2">
    <source>
        <dbReference type="EMBL" id="PPR00706.1"/>
    </source>
</evidence>
<feature type="compositionally biased region" description="Acidic residues" evidence="1">
    <location>
        <begin position="555"/>
        <end position="567"/>
    </location>
</feature>
<feature type="region of interest" description="Disordered" evidence="1">
    <location>
        <begin position="548"/>
        <end position="567"/>
    </location>
</feature>
<dbReference type="EMBL" id="NHTK01001298">
    <property type="protein sequence ID" value="PPR00706.1"/>
    <property type="molecule type" value="Genomic_DNA"/>
</dbReference>
<evidence type="ECO:0000256" key="1">
    <source>
        <dbReference type="SAM" id="MobiDB-lite"/>
    </source>
</evidence>
<protein>
    <recommendedName>
        <fullName evidence="4">F-box domain-containing protein</fullName>
    </recommendedName>
</protein>
<sequence>MHKVLQNPFILRHIFEQLESWDVGPCCYNSALVCRAFYDPCQDVLWRDLQGSTLLPVFKLLSNLHHYRKQGVWALSGAVSPSDLEKLQIFGRRVRIYYAPETEDNIDPSVYILVSNALRGNPLFPNIQSVHFSIKNVNVKSHAASLSMLFSPNLRKVTLKPLRSIGLFNYSVFVQRLIAAPQVTYLHLAKFPLCQESLDIILSLKNLASLALDLVHSKSATLNRTTLASLANLERLSSLIITMTPADWVTADSEETQLCVFPQLRTLMLNCLIEDAVRFLRFTNLPSLKTLEHHFPFLPSSSMADLPWDVFLGALKNSTTSEFTSLEVNPEFSFRPSHRGREKLWEKIEAGAGVSFKEMGDSLLRLSLTTLKLDFPLFQSLSEAHFAAMGLAWPTLTTLYVRVISKRAPTPNTTILKVIRDTFPHLSQLGIDIDARRIDQPCTMTSSPNPLRSIEARLIRWEEKSTTKFTALIDSLFPQLLSFRHLPNYYSMIQMRLSDLQHARMRERNWIRSEYRMPELKQAEDEDRVVYTDYNNDRVISNLNELCAMSSTSESSDDSEEEEEEEE</sequence>
<dbReference type="InParanoid" id="A0A409YCG6"/>
<keyword evidence="3" id="KW-1185">Reference proteome</keyword>
<evidence type="ECO:0008006" key="4">
    <source>
        <dbReference type="Google" id="ProtNLM"/>
    </source>
</evidence>
<dbReference type="OrthoDB" id="3543113at2759"/>
<name>A0A409YCG6_9AGAR</name>
<dbReference type="STRING" id="181874.A0A409YCG6"/>
<accession>A0A409YCG6</accession>
<organism evidence="2 3">
    <name type="scientific">Panaeolus cyanescens</name>
    <dbReference type="NCBI Taxonomy" id="181874"/>
    <lineage>
        <taxon>Eukaryota</taxon>
        <taxon>Fungi</taxon>
        <taxon>Dikarya</taxon>
        <taxon>Basidiomycota</taxon>
        <taxon>Agaricomycotina</taxon>
        <taxon>Agaricomycetes</taxon>
        <taxon>Agaricomycetidae</taxon>
        <taxon>Agaricales</taxon>
        <taxon>Agaricineae</taxon>
        <taxon>Galeropsidaceae</taxon>
        <taxon>Panaeolus</taxon>
    </lineage>
</organism>
<reference evidence="2 3" key="1">
    <citation type="journal article" date="2018" name="Evol. Lett.">
        <title>Horizontal gene cluster transfer increased hallucinogenic mushroom diversity.</title>
        <authorList>
            <person name="Reynolds H.T."/>
            <person name="Vijayakumar V."/>
            <person name="Gluck-Thaler E."/>
            <person name="Korotkin H.B."/>
            <person name="Matheny P.B."/>
            <person name="Slot J.C."/>
        </authorList>
    </citation>
    <scope>NUCLEOTIDE SEQUENCE [LARGE SCALE GENOMIC DNA]</scope>
    <source>
        <strain evidence="2 3">2629</strain>
    </source>
</reference>